<dbReference type="Pfam" id="PF04520">
    <property type="entry name" value="Senescence_reg"/>
    <property type="match status" value="1"/>
</dbReference>
<proteinExistence type="inferred from homology"/>
<evidence type="ECO:0000256" key="1">
    <source>
        <dbReference type="ARBA" id="ARBA00034773"/>
    </source>
</evidence>
<keyword evidence="2" id="KW-0812">Transmembrane</keyword>
<feature type="transmembrane region" description="Helical" evidence="2">
    <location>
        <begin position="181"/>
        <end position="200"/>
    </location>
</feature>
<dbReference type="InterPro" id="IPR007608">
    <property type="entry name" value="Senescence_reg_S40"/>
</dbReference>
<organism evidence="3 4">
    <name type="scientific">Capsicum baccatum</name>
    <name type="common">Peruvian pepper</name>
    <dbReference type="NCBI Taxonomy" id="33114"/>
    <lineage>
        <taxon>Eukaryota</taxon>
        <taxon>Viridiplantae</taxon>
        <taxon>Streptophyta</taxon>
        <taxon>Embryophyta</taxon>
        <taxon>Tracheophyta</taxon>
        <taxon>Spermatophyta</taxon>
        <taxon>Magnoliopsida</taxon>
        <taxon>eudicotyledons</taxon>
        <taxon>Gunneridae</taxon>
        <taxon>Pentapetalae</taxon>
        <taxon>asterids</taxon>
        <taxon>lamiids</taxon>
        <taxon>Solanales</taxon>
        <taxon>Solanaceae</taxon>
        <taxon>Solanoideae</taxon>
        <taxon>Capsiceae</taxon>
        <taxon>Capsicum</taxon>
    </lineage>
</organism>
<keyword evidence="4" id="KW-1185">Reference proteome</keyword>
<name>A0A2G2VZP1_CAPBA</name>
<dbReference type="STRING" id="33114.A0A2G2VZP1"/>
<accession>A0A2G2VZP1</accession>
<protein>
    <submittedName>
        <fullName evidence="3">Uncharacterized protein</fullName>
    </submittedName>
</protein>
<dbReference type="EMBL" id="MLFT02000009">
    <property type="protein sequence ID" value="PHT38446.1"/>
    <property type="molecule type" value="Genomic_DNA"/>
</dbReference>
<dbReference type="Proteomes" id="UP000224567">
    <property type="component" value="Unassembled WGS sequence"/>
</dbReference>
<dbReference type="OrthoDB" id="1917735at2759"/>
<dbReference type="PANTHER" id="PTHR46525">
    <property type="entry name" value="EMB|CAB72159.1"/>
    <property type="match status" value="1"/>
</dbReference>
<dbReference type="GO" id="GO:0010150">
    <property type="term" value="P:leaf senescence"/>
    <property type="evidence" value="ECO:0007669"/>
    <property type="project" value="UniProtKB-ARBA"/>
</dbReference>
<keyword evidence="2" id="KW-1133">Transmembrane helix</keyword>
<comment type="similarity">
    <text evidence="1">Belongs to the senescence regulator S40 family.</text>
</comment>
<evidence type="ECO:0000313" key="3">
    <source>
        <dbReference type="EMBL" id="PHT38446.1"/>
    </source>
</evidence>
<gene>
    <name evidence="3" type="ORF">CQW23_22019</name>
</gene>
<sequence>MATTTKKNKNFLFLGGKDKITPLPSCASTLQFEFDEAEMWSNSEETHYYEPKLSIPRRKSTKKEGKKVINATSLPVNVPDWRKILGDDKGNFGKNIVYNDDDDDGDYDNENKIPPHEYLARTRVASFSVHEGIGRTLKGRDMSRVQIHDFQTNSSSSISAVRVPAQRLVRKKENNMGRKQMFLVLGLVMVMGLAVYLRLWTIDYHFSSTETELLRRQFDLASREAMDESAMWRKRFDDEEDKSSTCQKELNKRNLDFCGNFTLLVQHAALSVNCLLLPSVLSKPD</sequence>
<dbReference type="PANTHER" id="PTHR46525:SF16">
    <property type="entry name" value="SENESCENCE REGULATOR"/>
    <property type="match status" value="1"/>
</dbReference>
<evidence type="ECO:0000256" key="2">
    <source>
        <dbReference type="SAM" id="Phobius"/>
    </source>
</evidence>
<reference evidence="3 4" key="1">
    <citation type="journal article" date="2017" name="Genome Biol.">
        <title>New reference genome sequences of hot pepper reveal the massive evolution of plant disease-resistance genes by retroduplication.</title>
        <authorList>
            <person name="Kim S."/>
            <person name="Park J."/>
            <person name="Yeom S.I."/>
            <person name="Kim Y.M."/>
            <person name="Seo E."/>
            <person name="Kim K.T."/>
            <person name="Kim M.S."/>
            <person name="Lee J.M."/>
            <person name="Cheong K."/>
            <person name="Shin H.S."/>
            <person name="Kim S.B."/>
            <person name="Han K."/>
            <person name="Lee J."/>
            <person name="Park M."/>
            <person name="Lee H.A."/>
            <person name="Lee H.Y."/>
            <person name="Lee Y."/>
            <person name="Oh S."/>
            <person name="Lee J.H."/>
            <person name="Choi E."/>
            <person name="Choi E."/>
            <person name="Lee S.E."/>
            <person name="Jeon J."/>
            <person name="Kim H."/>
            <person name="Choi G."/>
            <person name="Song H."/>
            <person name="Lee J."/>
            <person name="Lee S.C."/>
            <person name="Kwon J.K."/>
            <person name="Lee H.Y."/>
            <person name="Koo N."/>
            <person name="Hong Y."/>
            <person name="Kim R.W."/>
            <person name="Kang W.H."/>
            <person name="Huh J.H."/>
            <person name="Kang B.C."/>
            <person name="Yang T.J."/>
            <person name="Lee Y.H."/>
            <person name="Bennetzen J.L."/>
            <person name="Choi D."/>
        </authorList>
    </citation>
    <scope>NUCLEOTIDE SEQUENCE [LARGE SCALE GENOMIC DNA]</scope>
    <source>
        <strain evidence="4">cv. PBC81</strain>
    </source>
</reference>
<reference evidence="4" key="2">
    <citation type="journal article" date="2017" name="J. Anim. Genet.">
        <title>Multiple reference genome sequences of hot pepper reveal the massive evolution of plant disease resistance genes by retroduplication.</title>
        <authorList>
            <person name="Kim S."/>
            <person name="Park J."/>
            <person name="Yeom S.-I."/>
            <person name="Kim Y.-M."/>
            <person name="Seo E."/>
            <person name="Kim K.-T."/>
            <person name="Kim M.-S."/>
            <person name="Lee J.M."/>
            <person name="Cheong K."/>
            <person name="Shin H.-S."/>
            <person name="Kim S.-B."/>
            <person name="Han K."/>
            <person name="Lee J."/>
            <person name="Park M."/>
            <person name="Lee H.-A."/>
            <person name="Lee H.-Y."/>
            <person name="Lee Y."/>
            <person name="Oh S."/>
            <person name="Lee J.H."/>
            <person name="Choi E."/>
            <person name="Choi E."/>
            <person name="Lee S.E."/>
            <person name="Jeon J."/>
            <person name="Kim H."/>
            <person name="Choi G."/>
            <person name="Song H."/>
            <person name="Lee J."/>
            <person name="Lee S.-C."/>
            <person name="Kwon J.-K."/>
            <person name="Lee H.-Y."/>
            <person name="Koo N."/>
            <person name="Hong Y."/>
            <person name="Kim R.W."/>
            <person name="Kang W.-H."/>
            <person name="Huh J.H."/>
            <person name="Kang B.-C."/>
            <person name="Yang T.-J."/>
            <person name="Lee Y.-H."/>
            <person name="Bennetzen J.L."/>
            <person name="Choi D."/>
        </authorList>
    </citation>
    <scope>NUCLEOTIDE SEQUENCE [LARGE SCALE GENOMIC DNA]</scope>
    <source>
        <strain evidence="4">cv. PBC81</strain>
    </source>
</reference>
<keyword evidence="2" id="KW-0472">Membrane</keyword>
<evidence type="ECO:0000313" key="4">
    <source>
        <dbReference type="Proteomes" id="UP000224567"/>
    </source>
</evidence>
<dbReference type="AlphaFoldDB" id="A0A2G2VZP1"/>
<comment type="caution">
    <text evidence="3">The sequence shown here is derived from an EMBL/GenBank/DDBJ whole genome shotgun (WGS) entry which is preliminary data.</text>
</comment>